<dbReference type="EMBL" id="CM001884">
    <property type="protein sequence ID" value="EOY26640.1"/>
    <property type="molecule type" value="Genomic_DNA"/>
</dbReference>
<sequence length="68" mass="8143">MIVAAIYVDYVWKYNMDLSGNYLGRKCKDKVRVLWWRAGVNIERLASENNQRHLRSNSDVISHYRKEL</sequence>
<evidence type="ECO:0000313" key="2">
    <source>
        <dbReference type="Proteomes" id="UP000026915"/>
    </source>
</evidence>
<keyword evidence="2" id="KW-1185">Reference proteome</keyword>
<reference evidence="1 2" key="1">
    <citation type="journal article" date="2013" name="Genome Biol.">
        <title>The genome sequence of the most widely cultivated cacao type and its use to identify candidate genes regulating pod color.</title>
        <authorList>
            <person name="Motamayor J.C."/>
            <person name="Mockaitis K."/>
            <person name="Schmutz J."/>
            <person name="Haiminen N."/>
            <person name="Iii D.L."/>
            <person name="Cornejo O."/>
            <person name="Findley S.D."/>
            <person name="Zheng P."/>
            <person name="Utro F."/>
            <person name="Royaert S."/>
            <person name="Saski C."/>
            <person name="Jenkins J."/>
            <person name="Podicheti R."/>
            <person name="Zhao M."/>
            <person name="Scheffler B.E."/>
            <person name="Stack J.C."/>
            <person name="Feltus F.A."/>
            <person name="Mustiga G.M."/>
            <person name="Amores F."/>
            <person name="Phillips W."/>
            <person name="Marelli J.P."/>
            <person name="May G.D."/>
            <person name="Shapiro H."/>
            <person name="Ma J."/>
            <person name="Bustamante C.D."/>
            <person name="Schnell R.J."/>
            <person name="Main D."/>
            <person name="Gilbert D."/>
            <person name="Parida L."/>
            <person name="Kuhn D.N."/>
        </authorList>
    </citation>
    <scope>NUCLEOTIDE SEQUENCE [LARGE SCALE GENOMIC DNA]</scope>
    <source>
        <strain evidence="2">cv. Matina 1-6</strain>
    </source>
</reference>
<proteinExistence type="predicted"/>
<gene>
    <name evidence="1" type="ORF">TCM_028575</name>
</gene>
<organism evidence="1 2">
    <name type="scientific">Theobroma cacao</name>
    <name type="common">Cacao</name>
    <name type="synonym">Cocoa</name>
    <dbReference type="NCBI Taxonomy" id="3641"/>
    <lineage>
        <taxon>Eukaryota</taxon>
        <taxon>Viridiplantae</taxon>
        <taxon>Streptophyta</taxon>
        <taxon>Embryophyta</taxon>
        <taxon>Tracheophyta</taxon>
        <taxon>Spermatophyta</taxon>
        <taxon>Magnoliopsida</taxon>
        <taxon>eudicotyledons</taxon>
        <taxon>Gunneridae</taxon>
        <taxon>Pentapetalae</taxon>
        <taxon>rosids</taxon>
        <taxon>malvids</taxon>
        <taxon>Malvales</taxon>
        <taxon>Malvaceae</taxon>
        <taxon>Byttnerioideae</taxon>
        <taxon>Theobroma</taxon>
    </lineage>
</organism>
<evidence type="ECO:0000313" key="1">
    <source>
        <dbReference type="EMBL" id="EOY26640.1"/>
    </source>
</evidence>
<dbReference type="AlphaFoldDB" id="A0A061G9U5"/>
<protein>
    <submittedName>
        <fullName evidence="1">Uncharacterized protein</fullName>
    </submittedName>
</protein>
<accession>A0A061G9U5</accession>
<dbReference type="InParanoid" id="A0A061G9U5"/>
<dbReference type="Proteomes" id="UP000026915">
    <property type="component" value="Chromosome 6"/>
</dbReference>
<dbReference type="HOGENOM" id="CLU_2799142_0_0_1"/>
<dbReference type="Gramene" id="EOY26640">
    <property type="protein sequence ID" value="EOY26640"/>
    <property type="gene ID" value="TCM_028575"/>
</dbReference>
<name>A0A061G9U5_THECC</name>